<gene>
    <name evidence="1" type="ORF">TKK_019121</name>
</gene>
<protein>
    <submittedName>
        <fullName evidence="1">Uncharacterized protein</fullName>
    </submittedName>
</protein>
<dbReference type="EMBL" id="JBJJXI010000158">
    <property type="protein sequence ID" value="KAL3385346.1"/>
    <property type="molecule type" value="Genomic_DNA"/>
</dbReference>
<dbReference type="AlphaFoldDB" id="A0ABD2VYJ5"/>
<reference evidence="1 2" key="1">
    <citation type="journal article" date="2024" name="bioRxiv">
        <title>A reference genome for Trichogramma kaykai: A tiny desert-dwelling parasitoid wasp with competing sex-ratio distorters.</title>
        <authorList>
            <person name="Culotta J."/>
            <person name="Lindsey A.R."/>
        </authorList>
    </citation>
    <scope>NUCLEOTIDE SEQUENCE [LARGE SCALE GENOMIC DNA]</scope>
    <source>
        <strain evidence="1 2">KSX58</strain>
    </source>
</reference>
<organism evidence="1 2">
    <name type="scientific">Trichogramma kaykai</name>
    <dbReference type="NCBI Taxonomy" id="54128"/>
    <lineage>
        <taxon>Eukaryota</taxon>
        <taxon>Metazoa</taxon>
        <taxon>Ecdysozoa</taxon>
        <taxon>Arthropoda</taxon>
        <taxon>Hexapoda</taxon>
        <taxon>Insecta</taxon>
        <taxon>Pterygota</taxon>
        <taxon>Neoptera</taxon>
        <taxon>Endopterygota</taxon>
        <taxon>Hymenoptera</taxon>
        <taxon>Apocrita</taxon>
        <taxon>Proctotrupomorpha</taxon>
        <taxon>Chalcidoidea</taxon>
        <taxon>Trichogrammatidae</taxon>
        <taxon>Trichogramma</taxon>
    </lineage>
</organism>
<dbReference type="Proteomes" id="UP001627154">
    <property type="component" value="Unassembled WGS sequence"/>
</dbReference>
<accession>A0ABD2VYJ5</accession>
<comment type="caution">
    <text evidence="1">The sequence shown here is derived from an EMBL/GenBank/DDBJ whole genome shotgun (WGS) entry which is preliminary data.</text>
</comment>
<name>A0ABD2VYJ5_9HYME</name>
<sequence length="106" mass="12143">MREKLYSCARATARARVRSIDRRLSTIICRIYISRACEALGYDVSQRWIGKLTAWELEIFGRVKFSVDVFSCYRTTRDLGNGGAAPTKTRTRKKKTILQDFSASDL</sequence>
<proteinExistence type="predicted"/>
<evidence type="ECO:0000313" key="2">
    <source>
        <dbReference type="Proteomes" id="UP001627154"/>
    </source>
</evidence>
<keyword evidence="2" id="KW-1185">Reference proteome</keyword>
<evidence type="ECO:0000313" key="1">
    <source>
        <dbReference type="EMBL" id="KAL3385346.1"/>
    </source>
</evidence>